<keyword evidence="2" id="KW-1185">Reference proteome</keyword>
<dbReference type="AlphaFoldDB" id="V5Z6S2"/>
<proteinExistence type="predicted"/>
<name>V5Z6S2_9GAMM</name>
<comment type="caution">
    <text evidence="1">The sequence shown here is derived from an EMBL/GenBank/DDBJ whole genome shotgun (WGS) entry which is preliminary data.</text>
</comment>
<reference evidence="1 2" key="1">
    <citation type="journal article" date="2013" name="Syst. Appl. Microbiol.">
        <title>Phylogenetic position and virulence apparatus of the pear flower necrosis pathogen Erwinia piriflorinigrans CFBP 5888T as assessed by comparative genomics.</title>
        <authorList>
            <person name="Smits T.H."/>
            <person name="Rezzonico F."/>
            <person name="Lopez M.M."/>
            <person name="Blom J."/>
            <person name="Goesmann A."/>
            <person name="Frey J.E."/>
            <person name="Duffy B."/>
        </authorList>
    </citation>
    <scope>NUCLEOTIDE SEQUENCE [LARGE SCALE GENOMIC DNA]</scope>
    <source>
        <strain evidence="2">CFBP5888</strain>
    </source>
</reference>
<evidence type="ECO:0000313" key="1">
    <source>
        <dbReference type="EMBL" id="CCG86725.1"/>
    </source>
</evidence>
<organism evidence="1 2">
    <name type="scientific">Erwinia piriflorinigrans CFBP 5888</name>
    <dbReference type="NCBI Taxonomy" id="1161919"/>
    <lineage>
        <taxon>Bacteria</taxon>
        <taxon>Pseudomonadati</taxon>
        <taxon>Pseudomonadota</taxon>
        <taxon>Gammaproteobacteria</taxon>
        <taxon>Enterobacterales</taxon>
        <taxon>Erwiniaceae</taxon>
        <taxon>Erwinia</taxon>
    </lineage>
</organism>
<protein>
    <submittedName>
        <fullName evidence="1">Uncharacterized protein</fullName>
    </submittedName>
</protein>
<dbReference type="Proteomes" id="UP000018217">
    <property type="component" value="Unassembled WGS sequence"/>
</dbReference>
<evidence type="ECO:0000313" key="2">
    <source>
        <dbReference type="Proteomes" id="UP000018217"/>
    </source>
</evidence>
<gene>
    <name evidence="1" type="ORF">EPIR_1360</name>
</gene>
<accession>V5Z6S2</accession>
<sequence length="36" mass="4166">MPPCCCNQLMEKARNLAPDALRLAAMMLQHRLHQLF</sequence>
<dbReference type="EMBL" id="CAHS01000014">
    <property type="protein sequence ID" value="CCG86725.1"/>
    <property type="molecule type" value="Genomic_DNA"/>
</dbReference>